<feature type="region of interest" description="Disordered" evidence="1">
    <location>
        <begin position="81"/>
        <end position="112"/>
    </location>
</feature>
<reference evidence="2 3" key="1">
    <citation type="submission" date="2023-11" db="EMBL/GenBank/DDBJ databases">
        <title>Halocaridina rubra genome assembly.</title>
        <authorList>
            <person name="Smith C."/>
        </authorList>
    </citation>
    <scope>NUCLEOTIDE SEQUENCE [LARGE SCALE GENOMIC DNA]</scope>
    <source>
        <strain evidence="2">EP-1</strain>
        <tissue evidence="2">Whole</tissue>
    </source>
</reference>
<proteinExistence type="predicted"/>
<organism evidence="2 3">
    <name type="scientific">Halocaridina rubra</name>
    <name type="common">Hawaiian red shrimp</name>
    <dbReference type="NCBI Taxonomy" id="373956"/>
    <lineage>
        <taxon>Eukaryota</taxon>
        <taxon>Metazoa</taxon>
        <taxon>Ecdysozoa</taxon>
        <taxon>Arthropoda</taxon>
        <taxon>Crustacea</taxon>
        <taxon>Multicrustacea</taxon>
        <taxon>Malacostraca</taxon>
        <taxon>Eumalacostraca</taxon>
        <taxon>Eucarida</taxon>
        <taxon>Decapoda</taxon>
        <taxon>Pleocyemata</taxon>
        <taxon>Caridea</taxon>
        <taxon>Atyoidea</taxon>
        <taxon>Atyidae</taxon>
        <taxon>Halocaridina</taxon>
    </lineage>
</organism>
<gene>
    <name evidence="2" type="ORF">SK128_026782</name>
</gene>
<keyword evidence="3" id="KW-1185">Reference proteome</keyword>
<sequence length="112" mass="11762">SPIPAGIVLASQLGSDDCDEAVALGVPESNSFERTSEALPPTPSVTPSPSVQIVVVQQERITYKFTPLAVAKNRAICNNSGGHLELKKKSGPSGRKGPSKTPANLLPFKQLK</sequence>
<feature type="non-terminal residue" evidence="2">
    <location>
        <position position="112"/>
    </location>
</feature>
<dbReference type="EMBL" id="JAXCGZ010003010">
    <property type="protein sequence ID" value="KAK7083453.1"/>
    <property type="molecule type" value="Genomic_DNA"/>
</dbReference>
<evidence type="ECO:0000313" key="3">
    <source>
        <dbReference type="Proteomes" id="UP001381693"/>
    </source>
</evidence>
<evidence type="ECO:0000313" key="2">
    <source>
        <dbReference type="EMBL" id="KAK7083453.1"/>
    </source>
</evidence>
<accession>A0AAN9ACJ7</accession>
<feature type="non-terminal residue" evidence="2">
    <location>
        <position position="1"/>
    </location>
</feature>
<dbReference type="Proteomes" id="UP001381693">
    <property type="component" value="Unassembled WGS sequence"/>
</dbReference>
<protein>
    <submittedName>
        <fullName evidence="2">Uncharacterized protein</fullName>
    </submittedName>
</protein>
<dbReference type="AlphaFoldDB" id="A0AAN9ACJ7"/>
<evidence type="ECO:0000256" key="1">
    <source>
        <dbReference type="SAM" id="MobiDB-lite"/>
    </source>
</evidence>
<name>A0AAN9ACJ7_HALRR</name>
<comment type="caution">
    <text evidence="2">The sequence shown here is derived from an EMBL/GenBank/DDBJ whole genome shotgun (WGS) entry which is preliminary data.</text>
</comment>
<feature type="compositionally biased region" description="Low complexity" evidence="1">
    <location>
        <begin position="91"/>
        <end position="102"/>
    </location>
</feature>